<gene>
    <name evidence="2" type="ORF">P5673_025726</name>
</gene>
<sequence>MEVCCTFRSIAGGVCGADSRARKQEIRVIPLVTCSKDISKHMSVLSFTGPEDEVDLILCRSGIFTRSEKVNAMTICPLHRAKLGLGWTRGASTRCRIPPSLSNHGKKKGKWPKGERGIGKNESEMLLRKTGIFLPVGSGICRKCREIIRTRKTDEDVLESCVLQEMFGKMKVDDEEVTMRTPQQGQLTVPKTPFSMLSEYSPSGFSQASDVSLTMTDLAADDQADTTKDKLNSFLASRDRSPIRSTMVIPWDTAGDRTKRQYVRKAKQVVFATLEEIAPSSPEMLFKAVEESLKKGEADDMDSALLEALVESHENSNHWSTRRQILSVIADKVSFSTLQKWIPDLTRYRYNIARHHRLLHGRGAEVSRRKNTRIYVAPEKLDHF</sequence>
<proteinExistence type="predicted"/>
<reference evidence="2" key="1">
    <citation type="journal article" date="2023" name="G3 (Bethesda)">
        <title>Whole genome assembly and annotation of the endangered Caribbean coral Acropora cervicornis.</title>
        <authorList>
            <person name="Selwyn J.D."/>
            <person name="Vollmer S.V."/>
        </authorList>
    </citation>
    <scope>NUCLEOTIDE SEQUENCE</scope>
    <source>
        <strain evidence="2">K2</strain>
    </source>
</reference>
<organism evidence="2 3">
    <name type="scientific">Acropora cervicornis</name>
    <name type="common">Staghorn coral</name>
    <dbReference type="NCBI Taxonomy" id="6130"/>
    <lineage>
        <taxon>Eukaryota</taxon>
        <taxon>Metazoa</taxon>
        <taxon>Cnidaria</taxon>
        <taxon>Anthozoa</taxon>
        <taxon>Hexacorallia</taxon>
        <taxon>Scleractinia</taxon>
        <taxon>Astrocoeniina</taxon>
        <taxon>Acroporidae</taxon>
        <taxon>Acropora</taxon>
    </lineage>
</organism>
<evidence type="ECO:0000256" key="1">
    <source>
        <dbReference type="SAM" id="MobiDB-lite"/>
    </source>
</evidence>
<name>A0AAD9UWY5_ACRCE</name>
<keyword evidence="3" id="KW-1185">Reference proteome</keyword>
<accession>A0AAD9UWY5</accession>
<evidence type="ECO:0000313" key="2">
    <source>
        <dbReference type="EMBL" id="KAK2553008.1"/>
    </source>
</evidence>
<dbReference type="AlphaFoldDB" id="A0AAD9UWY5"/>
<protein>
    <submittedName>
        <fullName evidence="2">Uncharacterized protein</fullName>
    </submittedName>
</protein>
<dbReference type="Proteomes" id="UP001249851">
    <property type="component" value="Unassembled WGS sequence"/>
</dbReference>
<feature type="region of interest" description="Disordered" evidence="1">
    <location>
        <begin position="98"/>
        <end position="118"/>
    </location>
</feature>
<dbReference type="EMBL" id="JARQWQ010000081">
    <property type="protein sequence ID" value="KAK2553008.1"/>
    <property type="molecule type" value="Genomic_DNA"/>
</dbReference>
<evidence type="ECO:0000313" key="3">
    <source>
        <dbReference type="Proteomes" id="UP001249851"/>
    </source>
</evidence>
<comment type="caution">
    <text evidence="2">The sequence shown here is derived from an EMBL/GenBank/DDBJ whole genome shotgun (WGS) entry which is preliminary data.</text>
</comment>
<reference evidence="2" key="2">
    <citation type="journal article" date="2023" name="Science">
        <title>Genomic signatures of disease resistance in endangered staghorn corals.</title>
        <authorList>
            <person name="Vollmer S.V."/>
            <person name="Selwyn J.D."/>
            <person name="Despard B.A."/>
            <person name="Roesel C.L."/>
        </authorList>
    </citation>
    <scope>NUCLEOTIDE SEQUENCE</scope>
    <source>
        <strain evidence="2">K2</strain>
    </source>
</reference>